<reference evidence="1 2" key="1">
    <citation type="submission" date="2022-07" db="EMBL/GenBank/DDBJ databases">
        <title>Two temperate virus in Haloterrigena jeotgali A29.</title>
        <authorList>
            <person name="Deng X."/>
        </authorList>
    </citation>
    <scope>NUCLEOTIDE SEQUENCE [LARGE SCALE GENOMIC DNA]</scope>
    <source>
        <strain evidence="1 2">A29</strain>
    </source>
</reference>
<evidence type="ECO:0000313" key="1">
    <source>
        <dbReference type="EMBL" id="WMT06595.1"/>
    </source>
</evidence>
<dbReference type="AlphaFoldDB" id="A0AAF0P8T0"/>
<name>A0AAF0P8T0_9EURY</name>
<dbReference type="GeneID" id="39862849"/>
<dbReference type="RefSeq" id="WP_049966077.1">
    <property type="nucleotide sequence ID" value="NZ_CP101873.1"/>
</dbReference>
<dbReference type="GeneID" id="84215179"/>
<evidence type="ECO:0000313" key="2">
    <source>
        <dbReference type="Proteomes" id="UP001224926"/>
    </source>
</evidence>
<accession>A0AAF0P8T0</accession>
<dbReference type="Proteomes" id="UP001224926">
    <property type="component" value="Chromosome"/>
</dbReference>
<protein>
    <submittedName>
        <fullName evidence="1">DUF4112 domain-containing protein</fullName>
    </submittedName>
</protein>
<dbReference type="PANTHER" id="PTHR35519:SF2">
    <property type="entry name" value="PH DOMAIN PROTEIN"/>
    <property type="match status" value="1"/>
</dbReference>
<dbReference type="InterPro" id="IPR025187">
    <property type="entry name" value="DUF4112"/>
</dbReference>
<organism evidence="1 2">
    <name type="scientific">Natrinema thermotolerans</name>
    <dbReference type="NCBI Taxonomy" id="121872"/>
    <lineage>
        <taxon>Archaea</taxon>
        <taxon>Methanobacteriati</taxon>
        <taxon>Methanobacteriota</taxon>
        <taxon>Stenosarchaea group</taxon>
        <taxon>Halobacteria</taxon>
        <taxon>Halobacteriales</taxon>
        <taxon>Natrialbaceae</taxon>
        <taxon>Natrinema</taxon>
    </lineage>
</organism>
<dbReference type="Pfam" id="PF13430">
    <property type="entry name" value="DUF4112"/>
    <property type="match status" value="1"/>
</dbReference>
<gene>
    <name evidence="1" type="ORF">NP511_14520</name>
</gene>
<keyword evidence="2" id="KW-1185">Reference proteome</keyword>
<proteinExistence type="predicted"/>
<dbReference type="EMBL" id="CP101873">
    <property type="protein sequence ID" value="WMT06595.1"/>
    <property type="molecule type" value="Genomic_DNA"/>
</dbReference>
<dbReference type="PANTHER" id="PTHR35519">
    <property type="entry name" value="MEMBRANE PROTEINS"/>
    <property type="match status" value="1"/>
</dbReference>
<sequence>MASDTTERRSDLETLIDDLPAAVDDAAVTRMRVVAHALDEGVPVPGTDFRIGLDPIVGILPGAGDTVAGAVSLYLVAEAARLGVSLSTLVRMIANVGVDTVIGSVPVLGVAFDAVWKANKWNLKLALQDLAAEGGETDTGPDVVTID</sequence>